<reference evidence="2 3" key="1">
    <citation type="submission" date="2019-04" db="EMBL/GenBank/DDBJ databases">
        <title>Comparative genomics and transcriptomics to analyze fruiting body development in filamentous ascomycetes.</title>
        <authorList>
            <consortium name="DOE Joint Genome Institute"/>
            <person name="Lutkenhaus R."/>
            <person name="Traeger S."/>
            <person name="Breuer J."/>
            <person name="Kuo A."/>
            <person name="Lipzen A."/>
            <person name="Pangilinan J."/>
            <person name="Dilworth D."/>
            <person name="Sandor L."/>
            <person name="Poggeler S."/>
            <person name="Barry K."/>
            <person name="Grigoriev I.V."/>
            <person name="Nowrousian M."/>
        </authorList>
    </citation>
    <scope>NUCLEOTIDE SEQUENCE [LARGE SCALE GENOMIC DNA]</scope>
    <source>
        <strain evidence="2 3">CBS 389.68</strain>
    </source>
</reference>
<dbReference type="AlphaFoldDB" id="A0A4V3SJL5"/>
<dbReference type="GO" id="GO:0140580">
    <property type="term" value="F:mitochondrion autophagosome adaptor activity"/>
    <property type="evidence" value="ECO:0007669"/>
    <property type="project" value="InterPro"/>
</dbReference>
<dbReference type="STRING" id="341454.A0A4V3SJL5"/>
<dbReference type="PANTHER" id="PTHR38699">
    <property type="entry name" value="CHROMOSOME 1, WHOLE GENOME SHOTGUN SEQUENCE"/>
    <property type="match status" value="1"/>
</dbReference>
<dbReference type="InParanoid" id="A0A4V3SJL5"/>
<sequence length="170" mass="19083">MSTSNPAAFLAETLIQDTHLTSRPSTQPPTAADSLQTVPPESSPSYPSYPYRPLDLDVDSSDTASISSSILRPSSAYGHYRQPLPDLRFEQSYLASIAPAQGVWWKIALITLKDQVLLAFLQGFGFKLVTLGWRRWNTAVRFAGNGMGARIRRWWWEVNNWEIPKTEGAR</sequence>
<dbReference type="OrthoDB" id="2430343at2759"/>
<dbReference type="Proteomes" id="UP000298138">
    <property type="component" value="Unassembled WGS sequence"/>
</dbReference>
<dbReference type="GO" id="GO:0000423">
    <property type="term" value="P:mitophagy"/>
    <property type="evidence" value="ECO:0007669"/>
    <property type="project" value="InterPro"/>
</dbReference>
<protein>
    <recommendedName>
        <fullName evidence="4">DUF1770-domain-containing protein</fullName>
    </recommendedName>
</protein>
<dbReference type="EMBL" id="ML220113">
    <property type="protein sequence ID" value="TGZ84425.1"/>
    <property type="molecule type" value="Genomic_DNA"/>
</dbReference>
<name>A0A4V3SJL5_9PEZI</name>
<gene>
    <name evidence="2" type="ORF">EX30DRAFT_338950</name>
</gene>
<dbReference type="PANTHER" id="PTHR38699:SF1">
    <property type="entry name" value="MITOPHAGY RECEPTOR ATG43"/>
    <property type="match status" value="1"/>
</dbReference>
<evidence type="ECO:0008006" key="4">
    <source>
        <dbReference type="Google" id="ProtNLM"/>
    </source>
</evidence>
<dbReference type="Pfam" id="PF08589">
    <property type="entry name" value="ATG43"/>
    <property type="match status" value="1"/>
</dbReference>
<proteinExistence type="predicted"/>
<evidence type="ECO:0000256" key="1">
    <source>
        <dbReference type="SAM" id="MobiDB-lite"/>
    </source>
</evidence>
<evidence type="ECO:0000313" key="2">
    <source>
        <dbReference type="EMBL" id="TGZ84425.1"/>
    </source>
</evidence>
<evidence type="ECO:0000313" key="3">
    <source>
        <dbReference type="Proteomes" id="UP000298138"/>
    </source>
</evidence>
<feature type="region of interest" description="Disordered" evidence="1">
    <location>
        <begin position="17"/>
        <end position="46"/>
    </location>
</feature>
<organism evidence="2 3">
    <name type="scientific">Ascodesmis nigricans</name>
    <dbReference type="NCBI Taxonomy" id="341454"/>
    <lineage>
        <taxon>Eukaryota</taxon>
        <taxon>Fungi</taxon>
        <taxon>Dikarya</taxon>
        <taxon>Ascomycota</taxon>
        <taxon>Pezizomycotina</taxon>
        <taxon>Pezizomycetes</taxon>
        <taxon>Pezizales</taxon>
        <taxon>Ascodesmidaceae</taxon>
        <taxon>Ascodesmis</taxon>
    </lineage>
</organism>
<feature type="compositionally biased region" description="Polar residues" evidence="1">
    <location>
        <begin position="17"/>
        <end position="37"/>
    </location>
</feature>
<accession>A0A4V3SJL5</accession>
<keyword evidence="3" id="KW-1185">Reference proteome</keyword>
<dbReference type="InterPro" id="IPR013898">
    <property type="entry name" value="Atg43"/>
</dbReference>